<dbReference type="EMBL" id="JAAAJA010000927">
    <property type="protein sequence ID" value="KAG0248767.1"/>
    <property type="molecule type" value="Genomic_DNA"/>
</dbReference>
<keyword evidence="2" id="KW-1185">Reference proteome</keyword>
<comment type="caution">
    <text evidence="1">The sequence shown here is derived from an EMBL/GenBank/DDBJ whole genome shotgun (WGS) entry which is preliminary data.</text>
</comment>
<sequence>MPPRTTLAPLPTECLETILECLQDDLCSLYQLLFVSHQFFEITVPILYRSPFRLAASLSCSLSSSTSSSTSHHYAHHSIDSAGGWARFLKRTQLLAQLLIRNLQIRPPRQAPVLAVHKSSLLDDSNGMENLEPLISMAESTDWSNANRAVESPRNWSSKMSMMENEDDMDSETWEPDMRSCLDQDLDQDQCPDLIQFDGAWGDGSALQTDTKCESVSMVNKNITNSRTRGKATGGVSSTSTTSTRLLMDYFYFYTHQEHRSIPSVLRQIYPGAGRRECDRFLAEIERAILMHNPGKIESIHIQTPSTVVPHLQEHLVRFERLSRVELLDLVWTGKELAMVHRFLTDHATKFPATTGTTENDDNESGHDLVPLALQQGMRRRSPAIRHVKYATIRSYWDDAKLEGQPFDPIQLIRALGPGLESIDSIYWPRTTFEDLETLDVRSLRTLRITSLETLQEDRAFSRPEFLSRCRLLRNLAIFSSSTNTFSWAVRDWNKSREKSVVSQGGSSFAPLTVHGTGANASDRSALVDKPQPLVQLQQLRVHGPTDDIIFAIIRDSLYSFRNSLQVLEARSDMECLQGEAEWTNIADELLDHSFSRSKDRNSVVDNKQTPHSTAQEVDDMTCFKRLLSISSGSLLIQWQIPHLSVLDLTGPIAGVFDVESLAHMPSLHTVCFATIIPLSPWVRRNPSCAVLSSHGGRVSSGGHVAQYGLCRLPLFAGRALKRVLIRGPWREINDRSLQQMVDAVPGHASESGAERWGDQLIELSVLNNSRVTIPGMIRLAQQMEHLEVMGTGLQLAPSASVGSSVDYGHDHDHYNDPTMDRTSRTIDRPELEDPESAARLMILKARLEMPWVDFGPDAIHLGRRVRRDGYLSRSWET</sequence>
<protein>
    <recommendedName>
        <fullName evidence="3">F-box domain-containing protein</fullName>
    </recommendedName>
</protein>
<name>A0A9P6TVS5_9FUNG</name>
<evidence type="ECO:0000313" key="1">
    <source>
        <dbReference type="EMBL" id="KAG0248767.1"/>
    </source>
</evidence>
<dbReference type="AlphaFoldDB" id="A0A9P6TVS5"/>
<dbReference type="OrthoDB" id="2343369at2759"/>
<proteinExistence type="predicted"/>
<accession>A0A9P6TVS5</accession>
<evidence type="ECO:0000313" key="2">
    <source>
        <dbReference type="Proteomes" id="UP000726737"/>
    </source>
</evidence>
<organism evidence="1 2">
    <name type="scientific">Mortierella polycephala</name>
    <dbReference type="NCBI Taxonomy" id="41804"/>
    <lineage>
        <taxon>Eukaryota</taxon>
        <taxon>Fungi</taxon>
        <taxon>Fungi incertae sedis</taxon>
        <taxon>Mucoromycota</taxon>
        <taxon>Mortierellomycotina</taxon>
        <taxon>Mortierellomycetes</taxon>
        <taxon>Mortierellales</taxon>
        <taxon>Mortierellaceae</taxon>
        <taxon>Mortierella</taxon>
    </lineage>
</organism>
<reference evidence="1" key="1">
    <citation type="journal article" date="2020" name="Fungal Divers.">
        <title>Resolving the Mortierellaceae phylogeny through synthesis of multi-gene phylogenetics and phylogenomics.</title>
        <authorList>
            <person name="Vandepol N."/>
            <person name="Liber J."/>
            <person name="Desiro A."/>
            <person name="Na H."/>
            <person name="Kennedy M."/>
            <person name="Barry K."/>
            <person name="Grigoriev I.V."/>
            <person name="Miller A.N."/>
            <person name="O'Donnell K."/>
            <person name="Stajich J.E."/>
            <person name="Bonito G."/>
        </authorList>
    </citation>
    <scope>NUCLEOTIDE SEQUENCE</scope>
    <source>
        <strain evidence="1">KOD948</strain>
    </source>
</reference>
<evidence type="ECO:0008006" key="3">
    <source>
        <dbReference type="Google" id="ProtNLM"/>
    </source>
</evidence>
<gene>
    <name evidence="1" type="ORF">BG011_009931</name>
</gene>
<dbReference type="Proteomes" id="UP000726737">
    <property type="component" value="Unassembled WGS sequence"/>
</dbReference>